<protein>
    <submittedName>
        <fullName evidence="1">Uncharacterized protein</fullName>
    </submittedName>
</protein>
<name>A0A0A9EFT2_ARUDO</name>
<reference evidence="1" key="1">
    <citation type="submission" date="2014-09" db="EMBL/GenBank/DDBJ databases">
        <authorList>
            <person name="Magalhaes I.L.F."/>
            <person name="Oliveira U."/>
            <person name="Santos F.R."/>
            <person name="Vidigal T.H.D.A."/>
            <person name="Brescovit A.D."/>
            <person name="Santos A.J."/>
        </authorList>
    </citation>
    <scope>NUCLEOTIDE SEQUENCE</scope>
    <source>
        <tissue evidence="1">Shoot tissue taken approximately 20 cm above the soil surface</tissue>
    </source>
</reference>
<proteinExistence type="predicted"/>
<organism evidence="1">
    <name type="scientific">Arundo donax</name>
    <name type="common">Giant reed</name>
    <name type="synonym">Donax arundinaceus</name>
    <dbReference type="NCBI Taxonomy" id="35708"/>
    <lineage>
        <taxon>Eukaryota</taxon>
        <taxon>Viridiplantae</taxon>
        <taxon>Streptophyta</taxon>
        <taxon>Embryophyta</taxon>
        <taxon>Tracheophyta</taxon>
        <taxon>Spermatophyta</taxon>
        <taxon>Magnoliopsida</taxon>
        <taxon>Liliopsida</taxon>
        <taxon>Poales</taxon>
        <taxon>Poaceae</taxon>
        <taxon>PACMAD clade</taxon>
        <taxon>Arundinoideae</taxon>
        <taxon>Arundineae</taxon>
        <taxon>Arundo</taxon>
    </lineage>
</organism>
<accession>A0A0A9EFT2</accession>
<dbReference type="EMBL" id="GBRH01201190">
    <property type="protein sequence ID" value="JAD96705.1"/>
    <property type="molecule type" value="Transcribed_RNA"/>
</dbReference>
<reference evidence="1" key="2">
    <citation type="journal article" date="2015" name="Data Brief">
        <title>Shoot transcriptome of the giant reed, Arundo donax.</title>
        <authorList>
            <person name="Barrero R.A."/>
            <person name="Guerrero F.D."/>
            <person name="Moolhuijzen P."/>
            <person name="Goolsby J.A."/>
            <person name="Tidwell J."/>
            <person name="Bellgard S.E."/>
            <person name="Bellgard M.I."/>
        </authorList>
    </citation>
    <scope>NUCLEOTIDE SEQUENCE</scope>
    <source>
        <tissue evidence="1">Shoot tissue taken approximately 20 cm above the soil surface</tissue>
    </source>
</reference>
<dbReference type="AlphaFoldDB" id="A0A0A9EFT2"/>
<evidence type="ECO:0000313" key="1">
    <source>
        <dbReference type="EMBL" id="JAD96705.1"/>
    </source>
</evidence>
<sequence>MLSLRTIREWICLRESLRTFPILLLSQRILFQFSSTLQWLHCI</sequence>